<evidence type="ECO:0000313" key="5">
    <source>
        <dbReference type="Proteomes" id="UP000321947"/>
    </source>
</evidence>
<dbReference type="InterPro" id="IPR043502">
    <property type="entry name" value="DNA/RNA_pol_sf"/>
</dbReference>
<evidence type="ECO:0000259" key="1">
    <source>
        <dbReference type="Pfam" id="PF17919"/>
    </source>
</evidence>
<dbReference type="EMBL" id="SSTE01005078">
    <property type="protein sequence ID" value="KAA0061115.1"/>
    <property type="molecule type" value="Genomic_DNA"/>
</dbReference>
<dbReference type="InterPro" id="IPR043128">
    <property type="entry name" value="Rev_trsase/Diguanyl_cyclase"/>
</dbReference>
<sequence>MAGRCQPFQRLMRKDAIFGWDQSCQNAFDSIKKYLLNPPILNAPAARKPLLLYITTQETLLGALLAQENDKDKECALYYLSRTLTGAELNYSPIEKMCLALFFTIDKLRHYIMDPLIMFFDGAAQRRGAGVSIVFISPKKHMLPYSFTLGKEESTKALEEAHLGIFGTHESGPKLQRQLKRMGYYWPTMIHDSIHFAKYYEACQFHENFIHQPPEPLHPTIASWSFEA</sequence>
<dbReference type="SUPFAM" id="SSF56672">
    <property type="entry name" value="DNA/RNA polymerases"/>
    <property type="match status" value="1"/>
</dbReference>
<name>A0A5D3BXP5_CUCMM</name>
<gene>
    <name evidence="3" type="ORF">E5676_scaffold863G001720</name>
    <name evidence="2" type="ORF">E6C27_scaffold348G00310</name>
</gene>
<evidence type="ECO:0000313" key="3">
    <source>
        <dbReference type="EMBL" id="TYK03784.1"/>
    </source>
</evidence>
<accession>A0A5D3BXP5</accession>
<protein>
    <submittedName>
        <fullName evidence="3">Gypsy-like retrotransposase</fullName>
    </submittedName>
</protein>
<dbReference type="OrthoDB" id="1741911at2759"/>
<dbReference type="Pfam" id="PF17919">
    <property type="entry name" value="RT_RNaseH_2"/>
    <property type="match status" value="1"/>
</dbReference>
<dbReference type="EMBL" id="SSTD01014872">
    <property type="protein sequence ID" value="TYK03784.1"/>
    <property type="molecule type" value="Genomic_DNA"/>
</dbReference>
<evidence type="ECO:0000313" key="4">
    <source>
        <dbReference type="Proteomes" id="UP000321393"/>
    </source>
</evidence>
<dbReference type="Gene3D" id="3.30.70.270">
    <property type="match status" value="1"/>
</dbReference>
<dbReference type="InterPro" id="IPR041577">
    <property type="entry name" value="RT_RNaseH_2"/>
</dbReference>
<dbReference type="PANTHER" id="PTHR48475">
    <property type="entry name" value="RIBONUCLEASE H"/>
    <property type="match status" value="1"/>
</dbReference>
<dbReference type="Proteomes" id="UP000321947">
    <property type="component" value="Unassembled WGS sequence"/>
</dbReference>
<comment type="caution">
    <text evidence="3">The sequence shown here is derived from an EMBL/GenBank/DDBJ whole genome shotgun (WGS) entry which is preliminary data.</text>
</comment>
<proteinExistence type="predicted"/>
<evidence type="ECO:0000313" key="2">
    <source>
        <dbReference type="EMBL" id="KAA0061115.1"/>
    </source>
</evidence>
<dbReference type="Gene3D" id="1.10.340.70">
    <property type="match status" value="1"/>
</dbReference>
<dbReference type="AlphaFoldDB" id="A0A5D3BXP5"/>
<feature type="domain" description="Reverse transcriptase/retrotransposon-derived protein RNase H-like" evidence="1">
    <location>
        <begin position="20"/>
        <end position="114"/>
    </location>
</feature>
<dbReference type="PANTHER" id="PTHR48475:SF1">
    <property type="entry name" value="RNASE H TYPE-1 DOMAIN-CONTAINING PROTEIN"/>
    <property type="match status" value="1"/>
</dbReference>
<dbReference type="Proteomes" id="UP000321393">
    <property type="component" value="Unassembled WGS sequence"/>
</dbReference>
<organism evidence="3 5">
    <name type="scientific">Cucumis melo var. makuwa</name>
    <name type="common">Oriental melon</name>
    <dbReference type="NCBI Taxonomy" id="1194695"/>
    <lineage>
        <taxon>Eukaryota</taxon>
        <taxon>Viridiplantae</taxon>
        <taxon>Streptophyta</taxon>
        <taxon>Embryophyta</taxon>
        <taxon>Tracheophyta</taxon>
        <taxon>Spermatophyta</taxon>
        <taxon>Magnoliopsida</taxon>
        <taxon>eudicotyledons</taxon>
        <taxon>Gunneridae</taxon>
        <taxon>Pentapetalae</taxon>
        <taxon>rosids</taxon>
        <taxon>fabids</taxon>
        <taxon>Cucurbitales</taxon>
        <taxon>Cucurbitaceae</taxon>
        <taxon>Benincaseae</taxon>
        <taxon>Cucumis</taxon>
    </lineage>
</organism>
<dbReference type="STRING" id="1194695.A0A5D3BXP5"/>
<reference evidence="4 5" key="1">
    <citation type="submission" date="2019-08" db="EMBL/GenBank/DDBJ databases">
        <title>Draft genome sequences of two oriental melons (Cucumis melo L. var makuwa).</title>
        <authorList>
            <person name="Kwon S.-Y."/>
        </authorList>
    </citation>
    <scope>NUCLEOTIDE SEQUENCE [LARGE SCALE GENOMIC DNA]</scope>
    <source>
        <strain evidence="5">cv. Chang Bougi</strain>
        <strain evidence="4">cv. SW 3</strain>
        <tissue evidence="3">Leaf</tissue>
    </source>
</reference>